<accession>A0A9X1RS40</accession>
<gene>
    <name evidence="2" type="ORF">L5014_18480</name>
</gene>
<dbReference type="Gene3D" id="3.40.50.300">
    <property type="entry name" value="P-loop containing nucleotide triphosphate hydrolases"/>
    <property type="match status" value="1"/>
</dbReference>
<dbReference type="SUPFAM" id="SSF52540">
    <property type="entry name" value="P-loop containing nucleoside triphosphate hydrolases"/>
    <property type="match status" value="1"/>
</dbReference>
<dbReference type="Pfam" id="PF01656">
    <property type="entry name" value="CbiA"/>
    <property type="match status" value="1"/>
</dbReference>
<evidence type="ECO:0000313" key="3">
    <source>
        <dbReference type="Proteomes" id="UP001139308"/>
    </source>
</evidence>
<name>A0A9X1RS40_9BURK</name>
<dbReference type="RefSeq" id="WP_238465180.1">
    <property type="nucleotide sequence ID" value="NZ_JAKLJA010000014.1"/>
</dbReference>
<dbReference type="EMBL" id="JAKLJA010000014">
    <property type="protein sequence ID" value="MCG5075329.1"/>
    <property type="molecule type" value="Genomic_DNA"/>
</dbReference>
<evidence type="ECO:0000259" key="1">
    <source>
        <dbReference type="Pfam" id="PF01656"/>
    </source>
</evidence>
<dbReference type="InterPro" id="IPR002586">
    <property type="entry name" value="CobQ/CobB/MinD/ParA_Nub-bd_dom"/>
</dbReference>
<protein>
    <submittedName>
        <fullName evidence="2">ParA family protein</fullName>
    </submittedName>
</protein>
<proteinExistence type="predicted"/>
<dbReference type="PANTHER" id="PTHR13696">
    <property type="entry name" value="P-LOOP CONTAINING NUCLEOSIDE TRIPHOSPHATE HYDROLASE"/>
    <property type="match status" value="1"/>
</dbReference>
<feature type="domain" description="CobQ/CobB/MinD/ParA nucleotide binding" evidence="1">
    <location>
        <begin position="4"/>
        <end position="182"/>
    </location>
</feature>
<dbReference type="CDD" id="cd02042">
    <property type="entry name" value="ParAB_family"/>
    <property type="match status" value="1"/>
</dbReference>
<dbReference type="InterPro" id="IPR027417">
    <property type="entry name" value="P-loop_NTPase"/>
</dbReference>
<comment type="caution">
    <text evidence="2">The sequence shown here is derived from an EMBL/GenBank/DDBJ whole genome shotgun (WGS) entry which is preliminary data.</text>
</comment>
<reference evidence="2" key="1">
    <citation type="submission" date="2022-01" db="EMBL/GenBank/DDBJ databases">
        <title>Genome sequence and assembly of Parabukholderia sp. RG36.</title>
        <authorList>
            <person name="Chhetri G."/>
        </authorList>
    </citation>
    <scope>NUCLEOTIDE SEQUENCE</scope>
    <source>
        <strain evidence="2">RG36</strain>
    </source>
</reference>
<evidence type="ECO:0000313" key="2">
    <source>
        <dbReference type="EMBL" id="MCG5075329.1"/>
    </source>
</evidence>
<dbReference type="Proteomes" id="UP001139308">
    <property type="component" value="Unassembled WGS sequence"/>
</dbReference>
<dbReference type="PANTHER" id="PTHR13696:SF96">
    <property type="entry name" value="COBQ_COBB_MIND_PARA NUCLEOTIDE BINDING DOMAIN-CONTAINING PROTEIN"/>
    <property type="match status" value="1"/>
</dbReference>
<keyword evidence="3" id="KW-1185">Reference proteome</keyword>
<sequence length="216" mass="23384">MTVIVVANPKGGVGKSTLSTNLAGYFAAQGEWVALADLDRQQSAHAWLDLRPATLPAIESWGVDLDNPVKPPKGLEHAVIDTPAGLHGNRLAAIVALADKVIVPLQPSMFDILATKDFLDRLAKEKAVKKGAIKVGVVGMRVDARTRSAEQLQRFVEGLDLPVLGYLRDTQNYVQLAAHGLTLWDVAKSRVEKDLEQWKPIVSWVDGNQAGPEAAR</sequence>
<dbReference type="InterPro" id="IPR050678">
    <property type="entry name" value="DNA_Partitioning_ATPase"/>
</dbReference>
<dbReference type="AlphaFoldDB" id="A0A9X1RS40"/>
<organism evidence="2 3">
    <name type="scientific">Paraburkholderia tagetis</name>
    <dbReference type="NCBI Taxonomy" id="2913261"/>
    <lineage>
        <taxon>Bacteria</taxon>
        <taxon>Pseudomonadati</taxon>
        <taxon>Pseudomonadota</taxon>
        <taxon>Betaproteobacteria</taxon>
        <taxon>Burkholderiales</taxon>
        <taxon>Burkholderiaceae</taxon>
        <taxon>Paraburkholderia</taxon>
    </lineage>
</organism>